<evidence type="ECO:0000256" key="1">
    <source>
        <dbReference type="SAM" id="Phobius"/>
    </source>
</evidence>
<accession>A0ABT1L523</accession>
<evidence type="ECO:0000313" key="2">
    <source>
        <dbReference type="EMBL" id="MCP8352277.1"/>
    </source>
</evidence>
<sequence>MASASFSQVVFLWVSVVVYAGLGLLGVHWSILSTVVNTLAVKSLYSLIGMVQVEVNLMFQVSGLLGVAAICAAMVISSAQIIMAYTILAEALLVIRALEALPVGLISWLVAMLHPQIAVIPVAIVTYEHLLACKVMPSLAGGVVSVPQIFQSWSDFHTAKSGAD</sequence>
<proteinExistence type="predicted"/>
<dbReference type="EMBL" id="JAKUDN010000002">
    <property type="protein sequence ID" value="MCP8352277.1"/>
    <property type="molecule type" value="Genomic_DNA"/>
</dbReference>
<organism evidence="2 3">
    <name type="scientific">Candidatus Synchoanobacter obligatus</name>
    <dbReference type="NCBI Taxonomy" id="2919597"/>
    <lineage>
        <taxon>Bacteria</taxon>
        <taxon>Pseudomonadati</taxon>
        <taxon>Pseudomonadota</taxon>
        <taxon>Gammaproteobacteria</taxon>
        <taxon>Candidatus Comchoanobacterales</taxon>
        <taxon>Candidatus Comchoanobacteraceae</taxon>
        <taxon>Candidatus Synchoanobacter</taxon>
    </lineage>
</organism>
<protein>
    <submittedName>
        <fullName evidence="2">Uncharacterized protein</fullName>
    </submittedName>
</protein>
<keyword evidence="1" id="KW-1133">Transmembrane helix</keyword>
<reference evidence="2 3" key="1">
    <citation type="journal article" date="2022" name="Nat. Microbiol.">
        <title>The microbiome of a bacterivorous marine choanoflagellate contains a resource-demanding obligate bacterial associate.</title>
        <authorList>
            <person name="Needham D.M."/>
            <person name="Poirier C."/>
            <person name="Bachy C."/>
            <person name="George E.E."/>
            <person name="Wilken S."/>
            <person name="Yung C.C.M."/>
            <person name="Limardo A.J."/>
            <person name="Morando M."/>
            <person name="Sudek L."/>
            <person name="Malmstrom R.R."/>
            <person name="Keeling P.J."/>
            <person name="Santoro A.E."/>
            <person name="Worden A.Z."/>
        </authorList>
    </citation>
    <scope>NUCLEOTIDE SEQUENCE [LARGE SCALE GENOMIC DNA]</scope>
    <source>
        <strain evidence="2 3">Comchoano-2</strain>
    </source>
</reference>
<feature type="transmembrane region" description="Helical" evidence="1">
    <location>
        <begin position="105"/>
        <end position="127"/>
    </location>
</feature>
<dbReference type="RefSeq" id="WP_258569383.1">
    <property type="nucleotide sequence ID" value="NZ_JAKUDN010000002.1"/>
</dbReference>
<name>A0ABT1L523_9GAMM</name>
<evidence type="ECO:0000313" key="3">
    <source>
        <dbReference type="Proteomes" id="UP001320768"/>
    </source>
</evidence>
<keyword evidence="1" id="KW-0472">Membrane</keyword>
<keyword evidence="3" id="KW-1185">Reference proteome</keyword>
<feature type="transmembrane region" description="Helical" evidence="1">
    <location>
        <begin position="12"/>
        <end position="36"/>
    </location>
</feature>
<comment type="caution">
    <text evidence="2">The sequence shown here is derived from an EMBL/GenBank/DDBJ whole genome shotgun (WGS) entry which is preliminary data.</text>
</comment>
<dbReference type="Proteomes" id="UP001320768">
    <property type="component" value="Unassembled WGS sequence"/>
</dbReference>
<keyword evidence="1" id="KW-0812">Transmembrane</keyword>
<feature type="transmembrane region" description="Helical" evidence="1">
    <location>
        <begin position="57"/>
        <end position="85"/>
    </location>
</feature>
<gene>
    <name evidence="2" type="ORF">MKS91_03120</name>
</gene>